<keyword evidence="2" id="KW-0813">Transport</keyword>
<keyword evidence="2" id="KW-0472">Membrane</keyword>
<evidence type="ECO:0000259" key="3">
    <source>
        <dbReference type="Pfam" id="PF00346"/>
    </source>
</evidence>
<keyword evidence="1" id="KW-0997">Cell inner membrane</keyword>
<keyword evidence="2" id="KW-0830">Ubiquinone</keyword>
<dbReference type="Gene3D" id="1.10.645.10">
    <property type="entry name" value="Cytochrome-c3 Hydrogenase, chain B"/>
    <property type="match status" value="1"/>
</dbReference>
<comment type="caution">
    <text evidence="4">The sequence shown here is derived from an EMBL/GenBank/DDBJ whole genome shotgun (WGS) entry which is preliminary data.</text>
</comment>
<comment type="function">
    <text evidence="2">NDH-1 shuttles electrons from NADH, via FMN and iron-sulfur (Fe-S) centers, to quinones in the respiratory chain. The immediate electron acceptor for the enzyme in this species is believed to be ubiquinone. Couples the redox reaction to proton translocation (for every two electrons transferred, four hydrogen ions are translocated across the cytoplasmic membrane), and thus conserves the redox energy in a proton gradient.</text>
</comment>
<dbReference type="InterPro" id="IPR001135">
    <property type="entry name" value="NADH_Q_OxRdtase_suD"/>
</dbReference>
<keyword evidence="2" id="KW-0520">NAD</keyword>
<protein>
    <recommendedName>
        <fullName evidence="2">NADH-quinone oxidoreductase subunit D</fullName>
        <ecNumber evidence="2">7.1.1.-</ecNumber>
    </recommendedName>
    <alternativeName>
        <fullName evidence="2">NADH dehydrogenase I subunit D</fullName>
    </alternativeName>
    <alternativeName>
        <fullName evidence="2">NDH-1 subunit D</fullName>
    </alternativeName>
</protein>
<dbReference type="GO" id="GO:0050136">
    <property type="term" value="F:NADH dehydrogenase (quinone) (non-electrogenic) activity"/>
    <property type="evidence" value="ECO:0007669"/>
    <property type="project" value="UniProtKB-UniRule"/>
</dbReference>
<dbReference type="EC" id="7.1.1.-" evidence="2"/>
<dbReference type="GO" id="GO:0048038">
    <property type="term" value="F:quinone binding"/>
    <property type="evidence" value="ECO:0007669"/>
    <property type="project" value="UniProtKB-KW"/>
</dbReference>
<dbReference type="SUPFAM" id="SSF56762">
    <property type="entry name" value="HydB/Nqo4-like"/>
    <property type="match status" value="1"/>
</dbReference>
<keyword evidence="2" id="KW-1003">Cell membrane</keyword>
<evidence type="ECO:0000313" key="5">
    <source>
        <dbReference type="Proteomes" id="UP000503640"/>
    </source>
</evidence>
<proteinExistence type="inferred from homology"/>
<dbReference type="InterPro" id="IPR022885">
    <property type="entry name" value="NDH1_su_D/H"/>
</dbReference>
<comment type="catalytic activity">
    <reaction evidence="2">
        <text>a quinone + NADH + 5 H(+)(in) = a quinol + NAD(+) + 4 H(+)(out)</text>
        <dbReference type="Rhea" id="RHEA:57888"/>
        <dbReference type="ChEBI" id="CHEBI:15378"/>
        <dbReference type="ChEBI" id="CHEBI:24646"/>
        <dbReference type="ChEBI" id="CHEBI:57540"/>
        <dbReference type="ChEBI" id="CHEBI:57945"/>
        <dbReference type="ChEBI" id="CHEBI:132124"/>
    </reaction>
</comment>
<dbReference type="Pfam" id="PF00346">
    <property type="entry name" value="Complex1_49kDa"/>
    <property type="match status" value="1"/>
</dbReference>
<accession>A0A7I9VNB8</accession>
<dbReference type="GO" id="GO:0005886">
    <property type="term" value="C:plasma membrane"/>
    <property type="evidence" value="ECO:0007669"/>
    <property type="project" value="UniProtKB-SubCell"/>
</dbReference>
<reference evidence="5" key="1">
    <citation type="journal article" date="2020" name="Appl. Environ. Microbiol.">
        <title>Diazotrophic Anaeromyxobacter Isolates from Soils.</title>
        <authorList>
            <person name="Masuda Y."/>
            <person name="Yamanaka H."/>
            <person name="Xu Z.X."/>
            <person name="Shiratori Y."/>
            <person name="Aono T."/>
            <person name="Amachi S."/>
            <person name="Senoo K."/>
            <person name="Itoh H."/>
        </authorList>
    </citation>
    <scope>NUCLEOTIDE SEQUENCE [LARGE SCALE GENOMIC DNA]</scope>
    <source>
        <strain evidence="5">R267</strain>
    </source>
</reference>
<evidence type="ECO:0000313" key="4">
    <source>
        <dbReference type="EMBL" id="GEJ57892.1"/>
    </source>
</evidence>
<gene>
    <name evidence="4" type="primary">nuoD_1</name>
    <name evidence="2" type="synonym">nuoD</name>
    <name evidence="4" type="ORF">AMYX_26330</name>
</gene>
<sequence length="379" mass="42298">MEKLILRRVDHAGEEMLLNFGPQHPSTHGVINFLVDTDGEVMKKAIPDIGYLHRALEKIGESTGYPGFMPYTDRIDYVAAMFANEGYAIAVERLLKVEVPPRAQWLRAIACELCRIASHLVSTGTMASDIGATTPLVHALRERETVNDLIEALCGARLTYNYLRIGGVAFDLPEGWRDRVLKFLDHFDTMLVEWDRLITFNTIYIRRLANVAVIGKEQAIDYGLVGPNLRGSGMDWDVRRDVPYGAYPNFKFEVPIGRGKYGTVGDAFDRYYVRVLEMMESSKIVRQALESLPEGEIVAKVPRKVKPEAGEAFSRVESARGEMAYYVVSDGTEKAYRVRARTGSFTAMGIIEDISPGLMVADLVALIASIDVVAPEIDR</sequence>
<feature type="domain" description="NADH-quinone oxidoreductase subunit D" evidence="3">
    <location>
        <begin position="129"/>
        <end position="306"/>
    </location>
</feature>
<keyword evidence="2" id="KW-1278">Translocase</keyword>
<comment type="similarity">
    <text evidence="2">Belongs to the complex I 49 kDa subunit family.</text>
</comment>
<evidence type="ECO:0000256" key="1">
    <source>
        <dbReference type="ARBA" id="ARBA00022519"/>
    </source>
</evidence>
<dbReference type="GO" id="GO:0051287">
    <property type="term" value="F:NAD binding"/>
    <property type="evidence" value="ECO:0007669"/>
    <property type="project" value="InterPro"/>
</dbReference>
<keyword evidence="5" id="KW-1185">Reference proteome</keyword>
<comment type="subcellular location">
    <subcellularLocation>
        <location evidence="2">Cell membrane</location>
        <topology evidence="2">Peripheral membrane protein</topology>
        <orientation evidence="2">Cytoplasmic side</orientation>
    </subcellularLocation>
</comment>
<dbReference type="Proteomes" id="UP000503640">
    <property type="component" value="Unassembled WGS sequence"/>
</dbReference>
<dbReference type="HAMAP" id="MF_01358">
    <property type="entry name" value="NDH1_NuoD"/>
    <property type="match status" value="1"/>
</dbReference>
<comment type="subunit">
    <text evidence="2">NDH-1 is composed of 14 different subunits. Subunits NuoB, C, D, E, F, and G constitute the peripheral sector of the complex.</text>
</comment>
<dbReference type="RefSeq" id="WP_176065924.1">
    <property type="nucleotide sequence ID" value="NZ_BJTG01000006.1"/>
</dbReference>
<dbReference type="PANTHER" id="PTHR11993:SF10">
    <property type="entry name" value="NADH DEHYDROGENASE [UBIQUINONE] IRON-SULFUR PROTEIN 2, MITOCHONDRIAL"/>
    <property type="match status" value="1"/>
</dbReference>
<organism evidence="4 5">
    <name type="scientific">Anaeromyxobacter diazotrophicus</name>
    <dbReference type="NCBI Taxonomy" id="2590199"/>
    <lineage>
        <taxon>Bacteria</taxon>
        <taxon>Pseudomonadati</taxon>
        <taxon>Myxococcota</taxon>
        <taxon>Myxococcia</taxon>
        <taxon>Myxococcales</taxon>
        <taxon>Cystobacterineae</taxon>
        <taxon>Anaeromyxobacteraceae</taxon>
        <taxon>Anaeromyxobacter</taxon>
    </lineage>
</organism>
<name>A0A7I9VNB8_9BACT</name>
<dbReference type="EMBL" id="BJTG01000006">
    <property type="protein sequence ID" value="GEJ57892.1"/>
    <property type="molecule type" value="Genomic_DNA"/>
</dbReference>
<dbReference type="AlphaFoldDB" id="A0A7I9VNB8"/>
<dbReference type="InterPro" id="IPR029014">
    <property type="entry name" value="NiFe-Hase_large"/>
</dbReference>
<evidence type="ECO:0000256" key="2">
    <source>
        <dbReference type="HAMAP-Rule" id="MF_01358"/>
    </source>
</evidence>
<dbReference type="PANTHER" id="PTHR11993">
    <property type="entry name" value="NADH-UBIQUINONE OXIDOREDUCTASE 49 KDA SUBUNIT"/>
    <property type="match status" value="1"/>
</dbReference>
<keyword evidence="2" id="KW-0874">Quinone</keyword>